<comment type="caution">
    <text evidence="1">The sequence shown here is derived from an EMBL/GenBank/DDBJ whole genome shotgun (WGS) entry which is preliminary data.</text>
</comment>
<gene>
    <name evidence="1" type="ORF">GCM10011351_29020</name>
</gene>
<dbReference type="RefSeq" id="WP_162879236.1">
    <property type="nucleotide sequence ID" value="NZ_BMLG01000025.1"/>
</dbReference>
<dbReference type="AlphaFoldDB" id="A0A917TWP6"/>
<dbReference type="Proteomes" id="UP000618460">
    <property type="component" value="Unassembled WGS sequence"/>
</dbReference>
<reference evidence="1" key="1">
    <citation type="journal article" date="2014" name="Int. J. Syst. Evol. Microbiol.">
        <title>Complete genome sequence of Corynebacterium casei LMG S-19264T (=DSM 44701T), isolated from a smear-ripened cheese.</title>
        <authorList>
            <consortium name="US DOE Joint Genome Institute (JGI-PGF)"/>
            <person name="Walter F."/>
            <person name="Albersmeier A."/>
            <person name="Kalinowski J."/>
            <person name="Ruckert C."/>
        </authorList>
    </citation>
    <scope>NUCLEOTIDE SEQUENCE</scope>
    <source>
        <strain evidence="1">CGMCC 1.6333</strain>
    </source>
</reference>
<organism evidence="1 2">
    <name type="scientific">Paraliobacillus quinghaiensis</name>
    <dbReference type="NCBI Taxonomy" id="470815"/>
    <lineage>
        <taxon>Bacteria</taxon>
        <taxon>Bacillati</taxon>
        <taxon>Bacillota</taxon>
        <taxon>Bacilli</taxon>
        <taxon>Bacillales</taxon>
        <taxon>Bacillaceae</taxon>
        <taxon>Paraliobacillus</taxon>
    </lineage>
</organism>
<proteinExistence type="predicted"/>
<protein>
    <submittedName>
        <fullName evidence="1">Uncharacterized protein</fullName>
    </submittedName>
</protein>
<keyword evidence="2" id="KW-1185">Reference proteome</keyword>
<sequence>MTIIAWGEGKITGYNERVEEVMTAIGDREIYHVKDLTTVGYPRPPRNWSYL</sequence>
<evidence type="ECO:0000313" key="1">
    <source>
        <dbReference type="EMBL" id="GGM41001.1"/>
    </source>
</evidence>
<name>A0A917TWP6_9BACI</name>
<dbReference type="EMBL" id="BMLG01000025">
    <property type="protein sequence ID" value="GGM41001.1"/>
    <property type="molecule type" value="Genomic_DNA"/>
</dbReference>
<accession>A0A917TWP6</accession>
<reference evidence="1" key="2">
    <citation type="submission" date="2020-09" db="EMBL/GenBank/DDBJ databases">
        <authorList>
            <person name="Sun Q."/>
            <person name="Zhou Y."/>
        </authorList>
    </citation>
    <scope>NUCLEOTIDE SEQUENCE</scope>
    <source>
        <strain evidence="1">CGMCC 1.6333</strain>
    </source>
</reference>
<evidence type="ECO:0000313" key="2">
    <source>
        <dbReference type="Proteomes" id="UP000618460"/>
    </source>
</evidence>